<keyword evidence="1" id="KW-1133">Transmembrane helix</keyword>
<sequence>MRYNHHLNNILFVMFRDSKKKVGRTIDKDDYGAMKLKFCDNTIFYIFIIFIVDASLYKNFTQSSSLWSSQPVSQIMKKLIRCNI</sequence>
<evidence type="ECO:0000256" key="1">
    <source>
        <dbReference type="SAM" id="Phobius"/>
    </source>
</evidence>
<protein>
    <submittedName>
        <fullName evidence="2">Uncharacterized protein</fullName>
    </submittedName>
</protein>
<comment type="caution">
    <text evidence="2">The sequence shown here is derived from an EMBL/GenBank/DDBJ whole genome shotgun (WGS) entry which is preliminary data.</text>
</comment>
<dbReference type="EMBL" id="ASGP02000001">
    <property type="protein sequence ID" value="KAH9528234.1"/>
    <property type="molecule type" value="Genomic_DNA"/>
</dbReference>
<dbReference type="AlphaFoldDB" id="A0A922LA85"/>
<evidence type="ECO:0000313" key="2">
    <source>
        <dbReference type="EMBL" id="KAH9528234.1"/>
    </source>
</evidence>
<accession>A0A922LA85</accession>
<feature type="transmembrane region" description="Helical" evidence="1">
    <location>
        <begin position="42"/>
        <end position="60"/>
    </location>
</feature>
<keyword evidence="3" id="KW-1185">Reference proteome</keyword>
<keyword evidence="1" id="KW-0472">Membrane</keyword>
<reference evidence="2" key="2">
    <citation type="journal article" date="2022" name="Res Sq">
        <title>Comparative Genomics Reveals Insights into the Divergent Evolution of Astigmatic Mites and Household Pest Adaptations.</title>
        <authorList>
            <person name="Xiong Q."/>
            <person name="Wan A.T.-Y."/>
            <person name="Liu X.-Y."/>
            <person name="Fung C.S.-H."/>
            <person name="Xiao X."/>
            <person name="Malainual N."/>
            <person name="Hou J."/>
            <person name="Wang L."/>
            <person name="Wang M."/>
            <person name="Yang K."/>
            <person name="Cui Y."/>
            <person name="Leung E."/>
            <person name="Nong W."/>
            <person name="Shin S.-K."/>
            <person name="Au S."/>
            <person name="Jeong K.Y."/>
            <person name="Chew F.T."/>
            <person name="Hui J."/>
            <person name="Leung T.F."/>
            <person name="Tungtrongchitr A."/>
            <person name="Zhong N."/>
            <person name="Liu Z."/>
            <person name="Tsui S."/>
        </authorList>
    </citation>
    <scope>NUCLEOTIDE SEQUENCE</scope>
    <source>
        <strain evidence="2">Derf</strain>
        <tissue evidence="2">Whole organism</tissue>
    </source>
</reference>
<gene>
    <name evidence="2" type="ORF">DERF_002194</name>
</gene>
<reference evidence="2" key="1">
    <citation type="submission" date="2013-05" db="EMBL/GenBank/DDBJ databases">
        <authorList>
            <person name="Yim A.K.Y."/>
            <person name="Chan T.F."/>
            <person name="Ji K.M."/>
            <person name="Liu X.Y."/>
            <person name="Zhou J.W."/>
            <person name="Li R.Q."/>
            <person name="Yang K.Y."/>
            <person name="Li J."/>
            <person name="Li M."/>
            <person name="Law P.T.W."/>
            <person name="Wu Y.L."/>
            <person name="Cai Z.L."/>
            <person name="Qin H."/>
            <person name="Bao Y."/>
            <person name="Leung R.K.K."/>
            <person name="Ng P.K.S."/>
            <person name="Zou J."/>
            <person name="Zhong X.J."/>
            <person name="Ran P.X."/>
            <person name="Zhong N.S."/>
            <person name="Liu Z.G."/>
            <person name="Tsui S.K.W."/>
        </authorList>
    </citation>
    <scope>NUCLEOTIDE SEQUENCE</scope>
    <source>
        <strain evidence="2">Derf</strain>
        <tissue evidence="2">Whole organism</tissue>
    </source>
</reference>
<name>A0A922LA85_DERFA</name>
<keyword evidence="1" id="KW-0812">Transmembrane</keyword>
<organism evidence="2 3">
    <name type="scientific">Dermatophagoides farinae</name>
    <name type="common">American house dust mite</name>
    <dbReference type="NCBI Taxonomy" id="6954"/>
    <lineage>
        <taxon>Eukaryota</taxon>
        <taxon>Metazoa</taxon>
        <taxon>Ecdysozoa</taxon>
        <taxon>Arthropoda</taxon>
        <taxon>Chelicerata</taxon>
        <taxon>Arachnida</taxon>
        <taxon>Acari</taxon>
        <taxon>Acariformes</taxon>
        <taxon>Sarcoptiformes</taxon>
        <taxon>Astigmata</taxon>
        <taxon>Psoroptidia</taxon>
        <taxon>Analgoidea</taxon>
        <taxon>Pyroglyphidae</taxon>
        <taxon>Dermatophagoidinae</taxon>
        <taxon>Dermatophagoides</taxon>
    </lineage>
</organism>
<evidence type="ECO:0000313" key="3">
    <source>
        <dbReference type="Proteomes" id="UP000790347"/>
    </source>
</evidence>
<proteinExistence type="predicted"/>
<dbReference type="Proteomes" id="UP000790347">
    <property type="component" value="Unassembled WGS sequence"/>
</dbReference>